<dbReference type="Pfam" id="PF05930">
    <property type="entry name" value="Phage_AlpA"/>
    <property type="match status" value="1"/>
</dbReference>
<reference evidence="1 2" key="1">
    <citation type="submission" date="2024-06" db="EMBL/GenBank/DDBJ databases">
        <title>Burkholderia sola in Mexico.</title>
        <authorList>
            <person name="Estrada P."/>
        </authorList>
    </citation>
    <scope>NUCLEOTIDE SEQUENCE [LARGE SCALE GENOMIC DNA]</scope>
    <source>
        <strain evidence="1 2">CpTa8-5</strain>
    </source>
</reference>
<dbReference type="Proteomes" id="UP001548587">
    <property type="component" value="Unassembled WGS sequence"/>
</dbReference>
<keyword evidence="2" id="KW-1185">Reference proteome</keyword>
<evidence type="ECO:0000313" key="2">
    <source>
        <dbReference type="Proteomes" id="UP001548587"/>
    </source>
</evidence>
<dbReference type="Gene3D" id="1.10.238.160">
    <property type="match status" value="1"/>
</dbReference>
<dbReference type="InterPro" id="IPR010260">
    <property type="entry name" value="AlpA"/>
</dbReference>
<evidence type="ECO:0000313" key="1">
    <source>
        <dbReference type="EMBL" id="MET1476224.1"/>
    </source>
</evidence>
<organism evidence="1 2">
    <name type="scientific">Burkholderia sola</name>
    <dbReference type="NCBI Taxonomy" id="2843302"/>
    <lineage>
        <taxon>Bacteria</taxon>
        <taxon>Pseudomonadati</taxon>
        <taxon>Pseudomonadota</taxon>
        <taxon>Betaproteobacteria</taxon>
        <taxon>Burkholderiales</taxon>
        <taxon>Burkholderiaceae</taxon>
        <taxon>Burkholderia</taxon>
        <taxon>Burkholderia cepacia complex</taxon>
    </lineage>
</organism>
<accession>A0ABV2CAT9</accession>
<protein>
    <submittedName>
        <fullName evidence="1">AlpA family phage regulatory protein</fullName>
    </submittedName>
</protein>
<gene>
    <name evidence="1" type="ORF">ABXL37_18365</name>
</gene>
<sequence length="81" mass="9238">MAADRSTSPLTLPLDGYTRWGELKQFVPLCLSSVTNRERAGRFPKRVKLGSYSVAWPNREIHRWFADPNGYRAQQTDEVAA</sequence>
<dbReference type="EMBL" id="JBEWCH010000011">
    <property type="protein sequence ID" value="MET1476224.1"/>
    <property type="molecule type" value="Genomic_DNA"/>
</dbReference>
<name>A0ABV2CAT9_9BURK</name>
<proteinExistence type="predicted"/>
<comment type="caution">
    <text evidence="1">The sequence shown here is derived from an EMBL/GenBank/DDBJ whole genome shotgun (WGS) entry which is preliminary data.</text>
</comment>
<dbReference type="RefSeq" id="WP_209926467.1">
    <property type="nucleotide sequence ID" value="NZ_JBEWCH010000011.1"/>
</dbReference>